<organism evidence="1 2">
    <name type="scientific">Paenibacillus algicola</name>
    <dbReference type="NCBI Taxonomy" id="2565926"/>
    <lineage>
        <taxon>Bacteria</taxon>
        <taxon>Bacillati</taxon>
        <taxon>Bacillota</taxon>
        <taxon>Bacilli</taxon>
        <taxon>Bacillales</taxon>
        <taxon>Paenibacillaceae</taxon>
        <taxon>Paenibacillus</taxon>
    </lineage>
</organism>
<evidence type="ECO:0000313" key="2">
    <source>
        <dbReference type="Proteomes" id="UP000300879"/>
    </source>
</evidence>
<protein>
    <submittedName>
        <fullName evidence="1">Uncharacterized protein</fullName>
    </submittedName>
</protein>
<dbReference type="EMBL" id="CP040396">
    <property type="protein sequence ID" value="QCT03696.1"/>
    <property type="molecule type" value="Genomic_DNA"/>
</dbReference>
<name>A0A4P8XLQ9_9BACL</name>
<gene>
    <name evidence="1" type="ORF">E6C60_2985</name>
</gene>
<proteinExistence type="predicted"/>
<evidence type="ECO:0000313" key="1">
    <source>
        <dbReference type="EMBL" id="QCT03696.1"/>
    </source>
</evidence>
<sequence>MVHSLAARAFCTLIVSRKRYLAQVEKTKNQLYKLKIIPKTLS</sequence>
<dbReference type="AlphaFoldDB" id="A0A4P8XLQ9"/>
<accession>A0A4P8XLQ9</accession>
<keyword evidence="2" id="KW-1185">Reference proteome</keyword>
<dbReference type="KEGG" id="palo:E6C60_2985"/>
<reference evidence="1 2" key="1">
    <citation type="submission" date="2019-05" db="EMBL/GenBank/DDBJ databases">
        <authorList>
            <person name="Chen C."/>
        </authorList>
    </citation>
    <scope>NUCLEOTIDE SEQUENCE [LARGE SCALE GENOMIC DNA]</scope>
    <source>
        <strain evidence="1 2">HB172198</strain>
    </source>
</reference>
<dbReference type="Proteomes" id="UP000300879">
    <property type="component" value="Chromosome"/>
</dbReference>